<feature type="region of interest" description="Disordered" evidence="1">
    <location>
        <begin position="20"/>
        <end position="39"/>
    </location>
</feature>
<evidence type="ECO:0000313" key="3">
    <source>
        <dbReference type="Proteomes" id="UP000265520"/>
    </source>
</evidence>
<name>A0A392SV24_9FABA</name>
<dbReference type="AlphaFoldDB" id="A0A392SV24"/>
<dbReference type="Proteomes" id="UP000265520">
    <property type="component" value="Unassembled WGS sequence"/>
</dbReference>
<organism evidence="2 3">
    <name type="scientific">Trifolium medium</name>
    <dbReference type="NCBI Taxonomy" id="97028"/>
    <lineage>
        <taxon>Eukaryota</taxon>
        <taxon>Viridiplantae</taxon>
        <taxon>Streptophyta</taxon>
        <taxon>Embryophyta</taxon>
        <taxon>Tracheophyta</taxon>
        <taxon>Spermatophyta</taxon>
        <taxon>Magnoliopsida</taxon>
        <taxon>eudicotyledons</taxon>
        <taxon>Gunneridae</taxon>
        <taxon>Pentapetalae</taxon>
        <taxon>rosids</taxon>
        <taxon>fabids</taxon>
        <taxon>Fabales</taxon>
        <taxon>Fabaceae</taxon>
        <taxon>Papilionoideae</taxon>
        <taxon>50 kb inversion clade</taxon>
        <taxon>NPAAA clade</taxon>
        <taxon>Hologalegina</taxon>
        <taxon>IRL clade</taxon>
        <taxon>Trifolieae</taxon>
        <taxon>Trifolium</taxon>
    </lineage>
</organism>
<accession>A0A392SV24</accession>
<feature type="non-terminal residue" evidence="2">
    <location>
        <position position="1"/>
    </location>
</feature>
<keyword evidence="3" id="KW-1185">Reference proteome</keyword>
<evidence type="ECO:0000313" key="2">
    <source>
        <dbReference type="EMBL" id="MCI52728.1"/>
    </source>
</evidence>
<sequence>GSPAGRRDPFCRNWVKRTMNSTRHPRPIAAEARGARASP</sequence>
<reference evidence="2 3" key="1">
    <citation type="journal article" date="2018" name="Front. Plant Sci.">
        <title>Red Clover (Trifolium pratense) and Zigzag Clover (T. medium) - A Picture of Genomic Similarities and Differences.</title>
        <authorList>
            <person name="Dluhosova J."/>
            <person name="Istvanek J."/>
            <person name="Nedelnik J."/>
            <person name="Repkova J."/>
        </authorList>
    </citation>
    <scope>NUCLEOTIDE SEQUENCE [LARGE SCALE GENOMIC DNA]</scope>
    <source>
        <strain evidence="3">cv. 10/8</strain>
        <tissue evidence="2">Leaf</tissue>
    </source>
</reference>
<proteinExistence type="predicted"/>
<protein>
    <submittedName>
        <fullName evidence="2">Uncharacterized protein</fullName>
    </submittedName>
</protein>
<comment type="caution">
    <text evidence="2">The sequence shown here is derived from an EMBL/GenBank/DDBJ whole genome shotgun (WGS) entry which is preliminary data.</text>
</comment>
<evidence type="ECO:0000256" key="1">
    <source>
        <dbReference type="SAM" id="MobiDB-lite"/>
    </source>
</evidence>
<dbReference type="EMBL" id="LXQA010451867">
    <property type="protein sequence ID" value="MCI52728.1"/>
    <property type="molecule type" value="Genomic_DNA"/>
</dbReference>